<accession>K0S7X1</accession>
<evidence type="ECO:0000313" key="3">
    <source>
        <dbReference type="Proteomes" id="UP000266841"/>
    </source>
</evidence>
<dbReference type="AlphaFoldDB" id="K0S7X1"/>
<gene>
    <name evidence="2" type="ORF">THAOC_23003</name>
</gene>
<dbReference type="InterPro" id="IPR004331">
    <property type="entry name" value="SPX_dom"/>
</dbReference>
<dbReference type="EMBL" id="AGNL01029870">
    <property type="protein sequence ID" value="EJK57001.1"/>
    <property type="molecule type" value="Genomic_DNA"/>
</dbReference>
<dbReference type="OrthoDB" id="48388at2759"/>
<reference evidence="2 3" key="1">
    <citation type="journal article" date="2012" name="Genome Biol.">
        <title>Genome and low-iron response of an oceanic diatom adapted to chronic iron limitation.</title>
        <authorList>
            <person name="Lommer M."/>
            <person name="Specht M."/>
            <person name="Roy A.S."/>
            <person name="Kraemer L."/>
            <person name="Andreson R."/>
            <person name="Gutowska M.A."/>
            <person name="Wolf J."/>
            <person name="Bergner S.V."/>
            <person name="Schilhabel M.B."/>
            <person name="Klostermeier U.C."/>
            <person name="Beiko R.G."/>
            <person name="Rosenstiel P."/>
            <person name="Hippler M."/>
            <person name="Laroche J."/>
        </authorList>
    </citation>
    <scope>NUCLEOTIDE SEQUENCE [LARGE SCALE GENOMIC DNA]</scope>
    <source>
        <strain evidence="2 3">CCMP1005</strain>
    </source>
</reference>
<name>K0S7X1_THAOC</name>
<dbReference type="PROSITE" id="PS51382">
    <property type="entry name" value="SPX"/>
    <property type="match status" value="1"/>
</dbReference>
<keyword evidence="3" id="KW-1185">Reference proteome</keyword>
<protein>
    <recommendedName>
        <fullName evidence="1">SPX domain-containing protein</fullName>
    </recommendedName>
</protein>
<proteinExistence type="predicted"/>
<sequence length="94" mass="10893">MVEFGRTLNLMVQHEWKPHAVAYNSLKRALVVVEDSPGDGDSVHTNRTYHITEEQIATYFRIYEDSVDRLSAFYGERSRWAEETGTSLEKQVTQ</sequence>
<feature type="non-terminal residue" evidence="2">
    <location>
        <position position="94"/>
    </location>
</feature>
<evidence type="ECO:0000313" key="2">
    <source>
        <dbReference type="EMBL" id="EJK57001.1"/>
    </source>
</evidence>
<evidence type="ECO:0000259" key="1">
    <source>
        <dbReference type="PROSITE" id="PS51382"/>
    </source>
</evidence>
<dbReference type="Proteomes" id="UP000266841">
    <property type="component" value="Unassembled WGS sequence"/>
</dbReference>
<feature type="domain" description="SPX" evidence="1">
    <location>
        <begin position="2"/>
        <end position="94"/>
    </location>
</feature>
<comment type="caution">
    <text evidence="2">The sequence shown here is derived from an EMBL/GenBank/DDBJ whole genome shotgun (WGS) entry which is preliminary data.</text>
</comment>
<organism evidence="2 3">
    <name type="scientific">Thalassiosira oceanica</name>
    <name type="common">Marine diatom</name>
    <dbReference type="NCBI Taxonomy" id="159749"/>
    <lineage>
        <taxon>Eukaryota</taxon>
        <taxon>Sar</taxon>
        <taxon>Stramenopiles</taxon>
        <taxon>Ochrophyta</taxon>
        <taxon>Bacillariophyta</taxon>
        <taxon>Coscinodiscophyceae</taxon>
        <taxon>Thalassiosirophycidae</taxon>
        <taxon>Thalassiosirales</taxon>
        <taxon>Thalassiosiraceae</taxon>
        <taxon>Thalassiosira</taxon>
    </lineage>
</organism>